<dbReference type="GO" id="GO:0000242">
    <property type="term" value="C:pericentriolar material"/>
    <property type="evidence" value="ECO:0007669"/>
    <property type="project" value="TreeGrafter"/>
</dbReference>
<dbReference type="GO" id="GO:0035371">
    <property type="term" value="C:microtubule plus-end"/>
    <property type="evidence" value="ECO:0007669"/>
    <property type="project" value="TreeGrafter"/>
</dbReference>
<feature type="coiled-coil region" evidence="3">
    <location>
        <begin position="1303"/>
        <end position="1361"/>
    </location>
</feature>
<feature type="coiled-coil region" evidence="3">
    <location>
        <begin position="280"/>
        <end position="377"/>
    </location>
</feature>
<sequence>MCRGCGVRHNSVVLQDGIPVQVQNVNRQAQLGTLPIAMGLQSPGKFEPIRGFAMKEFEEQMGILKKENFTLKLRIYFLEEQMGKKDFNPESNADIYNALELKAEAKALKDELSTKEELLVQASEALSGLETQFQNQVDQITNNNEREKRQLKEEIQELQKEVDEFWSHSTQEENSESIEPELMKLCHSDSIGGLSDLCELAFNTTSEEPQLDIEQHNINFSLPLKIQENATINPFNNPAPLQGLFSIVDNMDDQHNNTILQQDMVYQNSSFEKDLSGKQVETHKATVRVMERQVAMLENQVMALEEELTGKEDRSFILEGDLENLRKELEDKTEEVVSLQVEILDKNMNIENISNELQTCNNMLEEKELQIHKLCEDIHNMEPEMEVTIQKIVERDRIIEGKFEQIEAQNKIIVEIQITLDEKQKQISELEGNLMNTQQQLSSISNHLDYQTEDNKSLIAELQSKENEVSQLKKNLKKQEGYVHRLVGELKESMDMLNKVQWEAQNCSADDSMTDMAQEENEQLWAEMEQSKMEIARLQTDHEQTLTIAQNTINELQKNLQEQYNKLSIIRDEHEKELKECEDSLQQKAKELIHLESKVLQLTNDISNRDLELQNNINHIACLNEQLSEAKEKLRANRCETDQLKDEIKSNTKCNSVTENILPIVNKENMDVYNYANMGLEDYHSLQSNKENTINATKNTSEIKESPSLLENEPNNAILIQNGTSSITVNSSPLNINATSNDSQLFTVLYNEINDVRKEAQILRFDRKVLSEKVLDLQNLMKEHYHVGNGMKIYKTKNEMKDGISEDNKQKLKEISLSTNSQLTKMSQEVQNLNHRISCQLKEVHIHSNQDIIANYQEEVSALRTQLTASNEKCVLLSTNLAEMSTCLHEFVSQEDQIMEHNSIPITNMIHVIEPKVDVNYNANNLNEASINNISIFDKKEMSSYTNKAHLSELKQISTPHSMPCLNTTVEMESIEEIHTHSNSNVPNQLIKNIQQNQYTSHIENKNEIIPEEYNCNTSYNAESSINTSDFIVLTPLLKDINSLCQKLEEATNKNDVLKEQLQATMMSQLNNNYMDHECIPEYQATLDELGETKRHLEESQALLSDITQQNDLLQQQRQVNLSHTEAMEAELEESQALLSEITQQNDLLQQQRQVNLSHTEAMEAELEENQALLSEITQQKDLLQQQRQVNLSHTESLEAELNEMYGTIEDKNIVLEEKEILLQELKQILEVKETLLEETSIQIDANNEVIKGLSDEIEYLQKVACEKSDLEEQVSVLQYSLQACESRLLQVNKERLVQVTEHKHQQAQIFSLSLQIQALEEEQTLSKKIIEKNEFLTKQLEEEKSTVLTLLQEKENLIANSSILNEEITRGKQTLEENAVLVKQLENERETMALIQQDKNSLMSDKLKLQKDMQKIQKELASIDSCAYDIQAQHSHNLQQYHIQQHNYQILREKHVKLQHTHSELQLKVEQLEDELLFQTKKQQQLEINQQQIQNFETHIKQLNTQVETERQLTSNLRQQLETIRSQSSMSALQNTSKTHDSPSHHIEDISHSELFAPEASEINKKASCLSQKGARNKKRKVHWSDENNCHQNERSDCCTENTEYTHGKDTQSIQNMKSDSEPETGTRSKLIPHDHDMKQSTETSLLTLSSCSSSIRKKNKRTQIPAFISNGQYG</sequence>
<comment type="subcellular location">
    <subcellularLocation>
        <location evidence="1">Cytoplasm</location>
    </subcellularLocation>
</comment>
<dbReference type="GO" id="GO:0043015">
    <property type="term" value="F:gamma-tubulin binding"/>
    <property type="evidence" value="ECO:0007669"/>
    <property type="project" value="TreeGrafter"/>
</dbReference>
<proteinExistence type="predicted"/>
<dbReference type="GO" id="GO:0005737">
    <property type="term" value="C:cytoplasm"/>
    <property type="evidence" value="ECO:0007669"/>
    <property type="project" value="UniProtKB-SubCell"/>
</dbReference>
<evidence type="ECO:0000256" key="3">
    <source>
        <dbReference type="SAM" id="Coils"/>
    </source>
</evidence>
<organism evidence="6 7">
    <name type="scientific">Meganyctiphanes norvegica</name>
    <name type="common">Northern krill</name>
    <name type="synonym">Thysanopoda norvegica</name>
    <dbReference type="NCBI Taxonomy" id="48144"/>
    <lineage>
        <taxon>Eukaryota</taxon>
        <taxon>Metazoa</taxon>
        <taxon>Ecdysozoa</taxon>
        <taxon>Arthropoda</taxon>
        <taxon>Crustacea</taxon>
        <taxon>Multicrustacea</taxon>
        <taxon>Malacostraca</taxon>
        <taxon>Eumalacostraca</taxon>
        <taxon>Eucarida</taxon>
        <taxon>Euphausiacea</taxon>
        <taxon>Euphausiidae</taxon>
        <taxon>Meganyctiphanes</taxon>
    </lineage>
</organism>
<evidence type="ECO:0000256" key="4">
    <source>
        <dbReference type="SAM" id="MobiDB-lite"/>
    </source>
</evidence>
<feature type="compositionally biased region" description="Basic and acidic residues" evidence="4">
    <location>
        <begin position="1620"/>
        <end position="1641"/>
    </location>
</feature>
<evidence type="ECO:0000259" key="5">
    <source>
        <dbReference type="Pfam" id="PF07989"/>
    </source>
</evidence>
<feature type="coiled-coil region" evidence="3">
    <location>
        <begin position="413"/>
        <end position="482"/>
    </location>
</feature>
<dbReference type="GO" id="GO:0008017">
    <property type="term" value="F:microtubule binding"/>
    <property type="evidence" value="ECO:0007669"/>
    <property type="project" value="TreeGrafter"/>
</dbReference>
<keyword evidence="7" id="KW-1185">Reference proteome</keyword>
<dbReference type="GO" id="GO:0097431">
    <property type="term" value="C:mitotic spindle pole"/>
    <property type="evidence" value="ECO:0007669"/>
    <property type="project" value="TreeGrafter"/>
</dbReference>
<evidence type="ECO:0000313" key="6">
    <source>
        <dbReference type="EMBL" id="CAL4063026.1"/>
    </source>
</evidence>
<reference evidence="6 7" key="1">
    <citation type="submission" date="2024-05" db="EMBL/GenBank/DDBJ databases">
        <authorList>
            <person name="Wallberg A."/>
        </authorList>
    </citation>
    <scope>NUCLEOTIDE SEQUENCE [LARGE SCALE GENOMIC DNA]</scope>
</reference>
<dbReference type="GO" id="GO:0001578">
    <property type="term" value="P:microtubule bundle formation"/>
    <property type="evidence" value="ECO:0007669"/>
    <property type="project" value="TreeGrafter"/>
</dbReference>
<evidence type="ECO:0000313" key="7">
    <source>
        <dbReference type="Proteomes" id="UP001497623"/>
    </source>
</evidence>
<feature type="coiled-coil region" evidence="3">
    <location>
        <begin position="1097"/>
        <end position="1243"/>
    </location>
</feature>
<dbReference type="Proteomes" id="UP001497623">
    <property type="component" value="Unassembled WGS sequence"/>
</dbReference>
<dbReference type="InterPro" id="IPR012943">
    <property type="entry name" value="Cnn_1N"/>
</dbReference>
<keyword evidence="2" id="KW-0963">Cytoplasm</keyword>
<feature type="region of interest" description="Disordered" evidence="4">
    <location>
        <begin position="1568"/>
        <end position="1597"/>
    </location>
</feature>
<comment type="caution">
    <text evidence="6">The sequence shown here is derived from an EMBL/GenBank/DDBJ whole genome shotgun (WGS) entry which is preliminary data.</text>
</comment>
<dbReference type="GO" id="GO:0046600">
    <property type="term" value="P:negative regulation of centriole replication"/>
    <property type="evidence" value="ECO:0007669"/>
    <property type="project" value="TreeGrafter"/>
</dbReference>
<feature type="region of interest" description="Disordered" evidence="4">
    <location>
        <begin position="1610"/>
        <end position="1645"/>
    </location>
</feature>
<dbReference type="PANTHER" id="PTHR46930:SF1">
    <property type="entry name" value="CDK5 REGULATORY SUBUNIT-ASSOCIATED PROTEIN 2"/>
    <property type="match status" value="1"/>
</dbReference>
<evidence type="ECO:0000256" key="2">
    <source>
        <dbReference type="ARBA" id="ARBA00022490"/>
    </source>
</evidence>
<dbReference type="Pfam" id="PF07989">
    <property type="entry name" value="Cnn_1N"/>
    <property type="match status" value="1"/>
</dbReference>
<feature type="coiled-coil region" evidence="3">
    <location>
        <begin position="98"/>
        <end position="168"/>
    </location>
</feature>
<dbReference type="InterPro" id="IPR042791">
    <property type="entry name" value="CDK5RAP2"/>
</dbReference>
<gene>
    <name evidence="6" type="ORF">MNOR_LOCUS3041</name>
</gene>
<dbReference type="EMBL" id="CAXKWB010000996">
    <property type="protein sequence ID" value="CAL4063026.1"/>
    <property type="molecule type" value="Genomic_DNA"/>
</dbReference>
<feature type="compositionally biased region" description="Basic and acidic residues" evidence="4">
    <location>
        <begin position="1584"/>
        <end position="1597"/>
    </location>
</feature>
<name>A0AAV2PSA7_MEGNR</name>
<dbReference type="GO" id="GO:0000132">
    <property type="term" value="P:establishment of mitotic spindle orientation"/>
    <property type="evidence" value="ECO:0007669"/>
    <property type="project" value="TreeGrafter"/>
</dbReference>
<protein>
    <recommendedName>
        <fullName evidence="5">Centrosomin N-terminal motif 1 domain-containing protein</fullName>
    </recommendedName>
</protein>
<evidence type="ECO:0000256" key="1">
    <source>
        <dbReference type="ARBA" id="ARBA00004496"/>
    </source>
</evidence>
<dbReference type="GO" id="GO:0007059">
    <property type="term" value="P:chromosome segregation"/>
    <property type="evidence" value="ECO:0007669"/>
    <property type="project" value="TreeGrafter"/>
</dbReference>
<feature type="region of interest" description="Disordered" evidence="4">
    <location>
        <begin position="1526"/>
        <end position="1547"/>
    </location>
</feature>
<feature type="coiled-coil region" evidence="3">
    <location>
        <begin position="1041"/>
        <end position="1068"/>
    </location>
</feature>
<feature type="domain" description="Centrosomin N-terminal motif 1" evidence="5">
    <location>
        <begin position="54"/>
        <end position="126"/>
    </location>
</feature>
<keyword evidence="3" id="KW-0175">Coiled coil</keyword>
<feature type="coiled-coil region" evidence="3">
    <location>
        <begin position="539"/>
        <end position="647"/>
    </location>
</feature>
<feature type="non-terminal residue" evidence="6">
    <location>
        <position position="1676"/>
    </location>
</feature>
<feature type="coiled-coil region" evidence="3">
    <location>
        <begin position="1456"/>
        <end position="1521"/>
    </location>
</feature>
<feature type="compositionally biased region" description="Polar residues" evidence="4">
    <location>
        <begin position="1526"/>
        <end position="1538"/>
    </location>
</feature>
<dbReference type="GO" id="GO:0007099">
    <property type="term" value="P:centriole replication"/>
    <property type="evidence" value="ECO:0007669"/>
    <property type="project" value="TreeGrafter"/>
</dbReference>
<accession>A0AAV2PSA7</accession>
<dbReference type="PANTHER" id="PTHR46930">
    <property type="entry name" value="CDK5 REGULATORY SUBUNIT-ASSOCIATED PROTEIN 2"/>
    <property type="match status" value="1"/>
</dbReference>
<dbReference type="GO" id="GO:0090266">
    <property type="term" value="P:regulation of mitotic cell cycle spindle assembly checkpoint"/>
    <property type="evidence" value="ECO:0007669"/>
    <property type="project" value="TreeGrafter"/>
</dbReference>